<dbReference type="Pfam" id="PF05482">
    <property type="entry name" value="Serendipity_A"/>
    <property type="match status" value="1"/>
</dbReference>
<proteinExistence type="predicted"/>
<dbReference type="PANTHER" id="PTHR18914:SF33">
    <property type="entry name" value="RE47911P-RELATED"/>
    <property type="match status" value="1"/>
</dbReference>
<dbReference type="GO" id="GO:0098609">
    <property type="term" value="P:cell-cell adhesion"/>
    <property type="evidence" value="ECO:0007669"/>
    <property type="project" value="TreeGrafter"/>
</dbReference>
<evidence type="ECO:0008006" key="5">
    <source>
        <dbReference type="Google" id="ProtNLM"/>
    </source>
</evidence>
<dbReference type="GO" id="GO:0005737">
    <property type="term" value="C:cytoplasm"/>
    <property type="evidence" value="ECO:0007669"/>
    <property type="project" value="UniProtKB-SubCell"/>
</dbReference>
<dbReference type="InterPro" id="IPR008837">
    <property type="entry name" value="Serendipity_A"/>
</dbReference>
<name>A0A7R8UYD0_HERIL</name>
<dbReference type="EMBL" id="LR899012">
    <property type="protein sequence ID" value="CAD7089323.1"/>
    <property type="molecule type" value="Genomic_DNA"/>
</dbReference>
<evidence type="ECO:0000256" key="2">
    <source>
        <dbReference type="ARBA" id="ARBA00022490"/>
    </source>
</evidence>
<gene>
    <name evidence="3" type="ORF">HERILL_LOCUS11878</name>
</gene>
<dbReference type="PANTHER" id="PTHR18914">
    <property type="entry name" value="ALPHA CATENIN"/>
    <property type="match status" value="1"/>
</dbReference>
<keyword evidence="2" id="KW-0963">Cytoplasm</keyword>
<dbReference type="InParanoid" id="A0A7R8UYD0"/>
<evidence type="ECO:0000313" key="3">
    <source>
        <dbReference type="EMBL" id="CAD7089323.1"/>
    </source>
</evidence>
<dbReference type="AlphaFoldDB" id="A0A7R8UYD0"/>
<evidence type="ECO:0000256" key="1">
    <source>
        <dbReference type="ARBA" id="ARBA00004496"/>
    </source>
</evidence>
<dbReference type="FunCoup" id="A0A7R8UYD0">
    <property type="interactions" value="7"/>
</dbReference>
<keyword evidence="4" id="KW-1185">Reference proteome</keyword>
<dbReference type="GO" id="GO:0007349">
    <property type="term" value="P:cellularization"/>
    <property type="evidence" value="ECO:0007669"/>
    <property type="project" value="InterPro"/>
</dbReference>
<dbReference type="Proteomes" id="UP000594454">
    <property type="component" value="Chromosome 4"/>
</dbReference>
<evidence type="ECO:0000313" key="4">
    <source>
        <dbReference type="Proteomes" id="UP000594454"/>
    </source>
</evidence>
<dbReference type="OrthoDB" id="6342160at2759"/>
<organism evidence="3 4">
    <name type="scientific">Hermetia illucens</name>
    <name type="common">Black soldier fly</name>
    <dbReference type="NCBI Taxonomy" id="343691"/>
    <lineage>
        <taxon>Eukaryota</taxon>
        <taxon>Metazoa</taxon>
        <taxon>Ecdysozoa</taxon>
        <taxon>Arthropoda</taxon>
        <taxon>Hexapoda</taxon>
        <taxon>Insecta</taxon>
        <taxon>Pterygota</taxon>
        <taxon>Neoptera</taxon>
        <taxon>Endopterygota</taxon>
        <taxon>Diptera</taxon>
        <taxon>Brachycera</taxon>
        <taxon>Stratiomyomorpha</taxon>
        <taxon>Stratiomyidae</taxon>
        <taxon>Hermetiinae</taxon>
        <taxon>Hermetia</taxon>
    </lineage>
</organism>
<dbReference type="GO" id="GO:0005912">
    <property type="term" value="C:adherens junction"/>
    <property type="evidence" value="ECO:0007669"/>
    <property type="project" value="TreeGrafter"/>
</dbReference>
<protein>
    <recommendedName>
        <fullName evidence="5">Serendipity locus protein alpha</fullName>
    </recommendedName>
</protein>
<reference evidence="3 4" key="1">
    <citation type="submission" date="2020-11" db="EMBL/GenBank/DDBJ databases">
        <authorList>
            <person name="Wallbank WR R."/>
            <person name="Pardo Diaz C."/>
            <person name="Kozak K."/>
            <person name="Martin S."/>
            <person name="Jiggins C."/>
            <person name="Moest M."/>
            <person name="Warren A I."/>
            <person name="Generalovic N T."/>
            <person name="Byers J.R.P. K."/>
            <person name="Montejo-Kovacevich G."/>
            <person name="Yen C E."/>
        </authorList>
    </citation>
    <scope>NUCLEOTIDE SEQUENCE [LARGE SCALE GENOMIC DNA]</scope>
</reference>
<dbReference type="GO" id="GO:0051015">
    <property type="term" value="F:actin filament binding"/>
    <property type="evidence" value="ECO:0007669"/>
    <property type="project" value="TreeGrafter"/>
</dbReference>
<accession>A0A7R8UYD0</accession>
<dbReference type="GO" id="GO:0008013">
    <property type="term" value="F:beta-catenin binding"/>
    <property type="evidence" value="ECO:0007669"/>
    <property type="project" value="TreeGrafter"/>
</dbReference>
<dbReference type="GO" id="GO:0016342">
    <property type="term" value="C:catenin complex"/>
    <property type="evidence" value="ECO:0007669"/>
    <property type="project" value="TreeGrafter"/>
</dbReference>
<dbReference type="GO" id="GO:0016477">
    <property type="term" value="P:cell migration"/>
    <property type="evidence" value="ECO:0007669"/>
    <property type="project" value="TreeGrafter"/>
</dbReference>
<sequence>MNLTEELQKCQNLIYKGFTTVEESGIDWLNGFCGDFLKFCNKLHKFLVFDCNQKSVVIETCFLCISQVVCCVKYLERTINMEKTEGVVMSSSRQYFLDRILWCFAHLKSTINSAGDDVVLNSLEESNFVTSMDTLVDLIEPYSAFKKEEIANIAQFNAQAVFDSQKIRSTVDLLLSQTLALANVTLDSDKVALTAICQKVLRECMAFQETCSLERDGIRPDIHQRQFTATVFENCLYQLEDLVNESLLRLVFQVLVDCSQHSVESLRRLIDKNAGDELDNIIADFDVNVDRILQIGIFAMALAVDVRAKTTVRSCLASLESLDSTLIPSLYTKDELHSTILEDHYICEIRKFKNAIQDIIDTAAFCKCYEEILYGCIQASQKQFNKNDIVIILEKGKVLDEHFKINASDLFSSNGSDERNSTREYYNKFNLMLNECLAIVACADQVDNARILKRLRIFRSTLTKLIESIDKKGEETIITGTSFEEKPKESPKSESKLSLESFGITPSVTCILYKSRRNKKISDSLKGNTSQLSSPVASGISNIEFRSPAVSKGSTEVFRSPNLRRRVSLRVKMFKRQKSNEAQAVWATYNDQSTNLHITEILDRITNLSSTFTKPN</sequence>
<comment type="subcellular location">
    <subcellularLocation>
        <location evidence="1">Cytoplasm</location>
    </subcellularLocation>
</comment>